<reference evidence="3 4" key="1">
    <citation type="submission" date="2015-06" db="EMBL/GenBank/DDBJ databases">
        <title>Expansion of signal transduction pathways in fungi by whole-genome duplication.</title>
        <authorList>
            <consortium name="DOE Joint Genome Institute"/>
            <person name="Corrochano L.M."/>
            <person name="Kuo A."/>
            <person name="Marcet-Houben M."/>
            <person name="Polaino S."/>
            <person name="Salamov A."/>
            <person name="Villalobos J.M."/>
            <person name="Alvarez M.I."/>
            <person name="Avalos J."/>
            <person name="Benito E.P."/>
            <person name="Benoit I."/>
            <person name="Burger G."/>
            <person name="Camino L.P."/>
            <person name="Canovas D."/>
            <person name="Cerda-Olmedo E."/>
            <person name="Cheng J.-F."/>
            <person name="Dominguez A."/>
            <person name="Elias M."/>
            <person name="Eslava A.P."/>
            <person name="Glaser F."/>
            <person name="Grimwood J."/>
            <person name="Gutierrez G."/>
            <person name="Heitman J."/>
            <person name="Henrissat B."/>
            <person name="Iturriaga E.A."/>
            <person name="Lang B.F."/>
            <person name="Lavin J.L."/>
            <person name="Lee S."/>
            <person name="Li W."/>
            <person name="Lindquist E."/>
            <person name="Lopez-Garcia S."/>
            <person name="Luque E.M."/>
            <person name="Marcos A.T."/>
            <person name="Martin J."/>
            <person name="Mccluskey K."/>
            <person name="Medina H.R."/>
            <person name="Miralles-Duran A."/>
            <person name="Miyazaki A."/>
            <person name="Munoz-Torres E."/>
            <person name="Oguiza J.A."/>
            <person name="Ohm R."/>
            <person name="Olmedo M."/>
            <person name="Orejas M."/>
            <person name="Ortiz-Castellanos L."/>
            <person name="Pisabarro A.G."/>
            <person name="Rodriguez-Romero J."/>
            <person name="Ruiz-Herrera J."/>
            <person name="Ruiz-Vazquez R."/>
            <person name="Sanz C."/>
            <person name="Schackwitz W."/>
            <person name="Schmutz J."/>
            <person name="Shahriari M."/>
            <person name="Shelest E."/>
            <person name="Silva-Franco F."/>
            <person name="Soanes D."/>
            <person name="Syed K."/>
            <person name="Tagua V.G."/>
            <person name="Talbot N.J."/>
            <person name="Thon M."/>
            <person name="De Vries R.P."/>
            <person name="Wiebenga A."/>
            <person name="Yadav J.S."/>
            <person name="Braun E.L."/>
            <person name="Baker S."/>
            <person name="Garre V."/>
            <person name="Horwitz B."/>
            <person name="Torres-Martinez S."/>
            <person name="Idnurm A."/>
            <person name="Herrera-Estrella A."/>
            <person name="Gabaldon T."/>
            <person name="Grigoriev I.V."/>
        </authorList>
    </citation>
    <scope>NUCLEOTIDE SEQUENCE [LARGE SCALE GENOMIC DNA]</scope>
    <source>
        <strain evidence="3 4">CBS 277.49</strain>
    </source>
</reference>
<keyword evidence="1" id="KW-0175">Coiled coil</keyword>
<dbReference type="EMBL" id="AMYB01000001">
    <property type="protein sequence ID" value="OAD08886.1"/>
    <property type="molecule type" value="Genomic_DNA"/>
</dbReference>
<feature type="region of interest" description="Disordered" evidence="2">
    <location>
        <begin position="43"/>
        <end position="80"/>
    </location>
</feature>
<accession>A0A168Q904</accession>
<gene>
    <name evidence="3" type="ORF">MUCCIDRAFT_89887</name>
</gene>
<evidence type="ECO:0000313" key="3">
    <source>
        <dbReference type="EMBL" id="OAD08886.1"/>
    </source>
</evidence>
<sequence>MPTHYQQHSFVKYSLKSKQSKETLNERQQDASKIIVILKKRLQDQQHRHIEPSTRKKRRSNPPEHLTCKSPPKKHTSIDDNTANSAYDDLLTELEFSYDCLATINVVYTSLRHTYTESKWSIEQQGHVTRLCDMEKELLIAYDDLNLQINQLEKSIIKMELKLIRLKSM</sequence>
<dbReference type="OrthoDB" id="2286748at2759"/>
<protein>
    <recommendedName>
        <fullName evidence="5">Cep57 centrosome microtubule-binding domain-containing protein</fullName>
    </recommendedName>
</protein>
<name>A0A168Q904_MUCCL</name>
<keyword evidence="4" id="KW-1185">Reference proteome</keyword>
<evidence type="ECO:0008006" key="5">
    <source>
        <dbReference type="Google" id="ProtNLM"/>
    </source>
</evidence>
<dbReference type="AlphaFoldDB" id="A0A168Q904"/>
<comment type="caution">
    <text evidence="3">The sequence shown here is derived from an EMBL/GenBank/DDBJ whole genome shotgun (WGS) entry which is preliminary data.</text>
</comment>
<dbReference type="Proteomes" id="UP000077051">
    <property type="component" value="Unassembled WGS sequence"/>
</dbReference>
<evidence type="ECO:0000256" key="2">
    <source>
        <dbReference type="SAM" id="MobiDB-lite"/>
    </source>
</evidence>
<proteinExistence type="predicted"/>
<evidence type="ECO:0000256" key="1">
    <source>
        <dbReference type="SAM" id="Coils"/>
    </source>
</evidence>
<feature type="coiled-coil region" evidence="1">
    <location>
        <begin position="135"/>
        <end position="169"/>
    </location>
</feature>
<feature type="compositionally biased region" description="Basic and acidic residues" evidence="2">
    <location>
        <begin position="43"/>
        <end position="54"/>
    </location>
</feature>
<evidence type="ECO:0000313" key="4">
    <source>
        <dbReference type="Proteomes" id="UP000077051"/>
    </source>
</evidence>
<dbReference type="VEuPathDB" id="FungiDB:MUCCIDRAFT_89887"/>
<organism evidence="3 4">
    <name type="scientific">Mucor lusitanicus CBS 277.49</name>
    <dbReference type="NCBI Taxonomy" id="747725"/>
    <lineage>
        <taxon>Eukaryota</taxon>
        <taxon>Fungi</taxon>
        <taxon>Fungi incertae sedis</taxon>
        <taxon>Mucoromycota</taxon>
        <taxon>Mucoromycotina</taxon>
        <taxon>Mucoromycetes</taxon>
        <taxon>Mucorales</taxon>
        <taxon>Mucorineae</taxon>
        <taxon>Mucoraceae</taxon>
        <taxon>Mucor</taxon>
    </lineage>
</organism>